<dbReference type="GO" id="GO:0008270">
    <property type="term" value="F:zinc ion binding"/>
    <property type="evidence" value="ECO:0007669"/>
    <property type="project" value="UniProtKB-KW"/>
</dbReference>
<feature type="region of interest" description="Disordered" evidence="6">
    <location>
        <begin position="1"/>
        <end position="185"/>
    </location>
</feature>
<dbReference type="GO" id="GO:0048189">
    <property type="term" value="C:Lid2 complex"/>
    <property type="evidence" value="ECO:0007669"/>
    <property type="project" value="TreeGrafter"/>
</dbReference>
<dbReference type="GO" id="GO:0004842">
    <property type="term" value="F:ubiquitin-protein transferase activity"/>
    <property type="evidence" value="ECO:0007669"/>
    <property type="project" value="TreeGrafter"/>
</dbReference>
<feature type="compositionally biased region" description="Polar residues" evidence="6">
    <location>
        <begin position="1009"/>
        <end position="1023"/>
    </location>
</feature>
<dbReference type="Gene3D" id="2.30.30.490">
    <property type="match status" value="1"/>
</dbReference>
<feature type="compositionally biased region" description="Polar residues" evidence="6">
    <location>
        <begin position="89"/>
        <end position="108"/>
    </location>
</feature>
<feature type="compositionally biased region" description="Pro residues" evidence="6">
    <location>
        <begin position="1037"/>
        <end position="1052"/>
    </location>
</feature>
<proteinExistence type="predicted"/>
<feature type="compositionally biased region" description="Pro residues" evidence="6">
    <location>
        <begin position="1520"/>
        <end position="1532"/>
    </location>
</feature>
<feature type="compositionally biased region" description="Basic and acidic residues" evidence="6">
    <location>
        <begin position="1138"/>
        <end position="1150"/>
    </location>
</feature>
<evidence type="ECO:0000259" key="9">
    <source>
        <dbReference type="PROSITE" id="PS51156"/>
    </source>
</evidence>
<dbReference type="OrthoDB" id="336088at2759"/>
<dbReference type="InterPro" id="IPR019787">
    <property type="entry name" value="Znf_PHD-finger"/>
</dbReference>
<dbReference type="FunFam" id="2.30.30.490:FF:000018">
    <property type="entry name" value="Lid2 complex component snt2"/>
    <property type="match status" value="1"/>
</dbReference>
<dbReference type="InterPro" id="IPR011011">
    <property type="entry name" value="Znf_FYVE_PHD"/>
</dbReference>
<feature type="compositionally biased region" description="Pro residues" evidence="6">
    <location>
        <begin position="1583"/>
        <end position="1595"/>
    </location>
</feature>
<keyword evidence="1" id="KW-0479">Metal-binding</keyword>
<feature type="compositionally biased region" description="Gly residues" evidence="6">
    <location>
        <begin position="1"/>
        <end position="10"/>
    </location>
</feature>
<dbReference type="Pfam" id="PF13831">
    <property type="entry name" value="PHD_2"/>
    <property type="match status" value="1"/>
</dbReference>
<feature type="compositionally biased region" description="Basic and acidic residues" evidence="6">
    <location>
        <begin position="16"/>
        <end position="28"/>
    </location>
</feature>
<keyword evidence="3" id="KW-0862">Zinc</keyword>
<evidence type="ECO:0000256" key="6">
    <source>
        <dbReference type="SAM" id="MobiDB-lite"/>
    </source>
</evidence>
<dbReference type="SUPFAM" id="SSF57903">
    <property type="entry name" value="FYVE/PHD zinc finger"/>
    <property type="match status" value="2"/>
</dbReference>
<feature type="domain" description="PHD-type" evidence="7">
    <location>
        <begin position="1056"/>
        <end position="1103"/>
    </location>
</feature>
<dbReference type="PANTHER" id="PTHR47672">
    <property type="entry name" value="E3 UBIQUITIN-PROTEIN LIGASE SNT2"/>
    <property type="match status" value="1"/>
</dbReference>
<name>A0A9P4L3J3_9PLEO</name>
<protein>
    <recommendedName>
        <fullName evidence="12">PHD finger and BAH domain protein</fullName>
    </recommendedName>
</protein>
<dbReference type="InterPro" id="IPR001965">
    <property type="entry name" value="Znf_PHD"/>
</dbReference>
<dbReference type="PROSITE" id="PS51038">
    <property type="entry name" value="BAH"/>
    <property type="match status" value="1"/>
</dbReference>
<dbReference type="InterPro" id="IPR029617">
    <property type="entry name" value="Snt2"/>
</dbReference>
<feature type="compositionally biased region" description="Acidic residues" evidence="6">
    <location>
        <begin position="539"/>
        <end position="555"/>
    </location>
</feature>
<feature type="domain" description="ELM2" evidence="9">
    <location>
        <begin position="611"/>
        <end position="778"/>
    </location>
</feature>
<feature type="region of interest" description="Disordered" evidence="6">
    <location>
        <begin position="1405"/>
        <end position="1437"/>
    </location>
</feature>
<feature type="region of interest" description="Disordered" evidence="6">
    <location>
        <begin position="226"/>
        <end position="289"/>
    </location>
</feature>
<gene>
    <name evidence="10" type="ORF">K460DRAFT_348915</name>
</gene>
<feature type="compositionally biased region" description="Polar residues" evidence="6">
    <location>
        <begin position="1717"/>
        <end position="1741"/>
    </location>
</feature>
<dbReference type="GO" id="GO:0036205">
    <property type="term" value="P:histone catabolic process"/>
    <property type="evidence" value="ECO:0007669"/>
    <property type="project" value="TreeGrafter"/>
</dbReference>
<feature type="region of interest" description="Disordered" evidence="6">
    <location>
        <begin position="1131"/>
        <end position="1150"/>
    </location>
</feature>
<reference evidence="10" key="1">
    <citation type="submission" date="2020-01" db="EMBL/GenBank/DDBJ databases">
        <authorList>
            <consortium name="DOE Joint Genome Institute"/>
            <person name="Haridas S."/>
            <person name="Albert R."/>
            <person name="Binder M."/>
            <person name="Bloem J."/>
            <person name="Labutti K."/>
            <person name="Salamov A."/>
            <person name="Andreopoulos B."/>
            <person name="Baker S.E."/>
            <person name="Barry K."/>
            <person name="Bills G."/>
            <person name="Bluhm B.H."/>
            <person name="Cannon C."/>
            <person name="Castanera R."/>
            <person name="Culley D.E."/>
            <person name="Daum C."/>
            <person name="Ezra D."/>
            <person name="Gonzalez J.B."/>
            <person name="Henrissat B."/>
            <person name="Kuo A."/>
            <person name="Liang C."/>
            <person name="Lipzen A."/>
            <person name="Lutzoni F."/>
            <person name="Magnuson J."/>
            <person name="Mondo S."/>
            <person name="Nolan M."/>
            <person name="Ohm R."/>
            <person name="Pangilinan J."/>
            <person name="Park H.-J."/>
            <person name="Ramirez L."/>
            <person name="Alfaro M."/>
            <person name="Sun H."/>
            <person name="Tritt A."/>
            <person name="Yoshinaga Y."/>
            <person name="Zwiers L.-H."/>
            <person name="Turgeon B.G."/>
            <person name="Goodwin S.B."/>
            <person name="Spatafora J.W."/>
            <person name="Crous P.W."/>
            <person name="Grigoriev I.V."/>
        </authorList>
    </citation>
    <scope>NUCLEOTIDE SEQUENCE</scope>
    <source>
        <strain evidence="10">CBS 394.84</strain>
    </source>
</reference>
<evidence type="ECO:0000259" key="7">
    <source>
        <dbReference type="PROSITE" id="PS50016"/>
    </source>
</evidence>
<dbReference type="EMBL" id="ML976620">
    <property type="protein sequence ID" value="KAF1840455.1"/>
    <property type="molecule type" value="Genomic_DNA"/>
</dbReference>
<dbReference type="Pfam" id="PF13832">
    <property type="entry name" value="zf-HC5HC2H_2"/>
    <property type="match status" value="1"/>
</dbReference>
<dbReference type="Gene3D" id="3.30.40.10">
    <property type="entry name" value="Zinc/RING finger domain, C3HC4 (zinc finger)"/>
    <property type="match status" value="3"/>
</dbReference>
<feature type="compositionally biased region" description="Polar residues" evidence="6">
    <location>
        <begin position="54"/>
        <end position="66"/>
    </location>
</feature>
<evidence type="ECO:0000313" key="11">
    <source>
        <dbReference type="Proteomes" id="UP000800039"/>
    </source>
</evidence>
<comment type="caution">
    <text evidence="10">The sequence shown here is derived from an EMBL/GenBank/DDBJ whole genome shotgun (WGS) entry which is preliminary data.</text>
</comment>
<evidence type="ECO:0000256" key="5">
    <source>
        <dbReference type="PROSITE-ProRule" id="PRU00146"/>
    </source>
</evidence>
<feature type="region of interest" description="Disordered" evidence="6">
    <location>
        <begin position="1447"/>
        <end position="1466"/>
    </location>
</feature>
<dbReference type="PROSITE" id="PS50016">
    <property type="entry name" value="ZF_PHD_2"/>
    <property type="match status" value="1"/>
</dbReference>
<dbReference type="GO" id="GO:0003682">
    <property type="term" value="F:chromatin binding"/>
    <property type="evidence" value="ECO:0007669"/>
    <property type="project" value="InterPro"/>
</dbReference>
<dbReference type="Pfam" id="PF01426">
    <property type="entry name" value="BAH"/>
    <property type="match status" value="1"/>
</dbReference>
<dbReference type="GeneID" id="63848658"/>
<feature type="compositionally biased region" description="Low complexity" evidence="6">
    <location>
        <begin position="226"/>
        <end position="247"/>
    </location>
</feature>
<feature type="compositionally biased region" description="Polar residues" evidence="6">
    <location>
        <begin position="556"/>
        <end position="565"/>
    </location>
</feature>
<evidence type="ECO:0000256" key="1">
    <source>
        <dbReference type="ARBA" id="ARBA00022723"/>
    </source>
</evidence>
<dbReference type="Proteomes" id="UP000800039">
    <property type="component" value="Unassembled WGS sequence"/>
</dbReference>
<organism evidence="10 11">
    <name type="scientific">Cucurbitaria berberidis CBS 394.84</name>
    <dbReference type="NCBI Taxonomy" id="1168544"/>
    <lineage>
        <taxon>Eukaryota</taxon>
        <taxon>Fungi</taxon>
        <taxon>Dikarya</taxon>
        <taxon>Ascomycota</taxon>
        <taxon>Pezizomycotina</taxon>
        <taxon>Dothideomycetes</taxon>
        <taxon>Pleosporomycetidae</taxon>
        <taxon>Pleosporales</taxon>
        <taxon>Pleosporineae</taxon>
        <taxon>Cucurbitariaceae</taxon>
        <taxon>Cucurbitaria</taxon>
    </lineage>
</organism>
<evidence type="ECO:0000313" key="10">
    <source>
        <dbReference type="EMBL" id="KAF1840455.1"/>
    </source>
</evidence>
<feature type="compositionally biased region" description="Pro residues" evidence="6">
    <location>
        <begin position="1541"/>
        <end position="1555"/>
    </location>
</feature>
<dbReference type="InterPro" id="IPR013083">
    <property type="entry name" value="Znf_RING/FYVE/PHD"/>
</dbReference>
<feature type="compositionally biased region" description="Basic and acidic residues" evidence="6">
    <location>
        <begin position="1027"/>
        <end position="1036"/>
    </location>
</feature>
<dbReference type="Pfam" id="PF00628">
    <property type="entry name" value="PHD"/>
    <property type="match status" value="1"/>
</dbReference>
<feature type="region of interest" description="Disordered" evidence="6">
    <location>
        <begin position="1517"/>
        <end position="1741"/>
    </location>
</feature>
<feature type="compositionally biased region" description="Low complexity" evidence="6">
    <location>
        <begin position="167"/>
        <end position="185"/>
    </location>
</feature>
<sequence length="1741" mass="190923">MTDAKNGGGETLLSKLADRPVADGTRNEDDAEMGQVHHSSPAAGVAHSKAASRAPSTRNVTPTAASLQEGRQAALQNSNDASSAMEDVQPSQEGAMTFSKSATQPSANDSEENDAAPSSYGTRSRNRPGRSRPNYAEDTEMDFEMPAAPANGSMSDPPSRNSVAPDSGHSSSVGGKKGSAAAAQANASWGSAGGANNNNLKDQPANHASLAGATAAASALASASTSAAGTQSGTPQPTTTTTTTTTTTKRRKNAASAAATNGTHASVAAPSQAGAKRGTLVASSSSSARESNMLTFEKTGAFLKNGHLEADDGQTVSINDQVYLVCEPPGEPYYLCRVMEFIHVDNNPAKRIESMRVNWFYRPRDVQRYNNDTRLVYATMHSDLCPIASLRGKCQILHRSEIRDLDDYRKTKDNFWFNQVFDRFIHRWYDVIPTSQVINVPDKVKKALDERWKYICLETSRVKELTSAVKSCKRCVGYCAANDSVECAVCHNTYHMNCVRPPLLKKPSRGFAWACGPCSRAQEKKLEARRTPLVGASNEEGEEEEMVDEEEEEGSGDTNATTPDPESQIDLHPATQAEIALAKMWPMRYLGIHCRVEDALQYDDRAIYPRASSRLGPRHQANVNVWHGHAVEFVKPAEIKKRYVKAAGNKKESKLSKETVAAIEADKAEKAKRPKWVMDEPPGYVRRGGDLPNKDSKCTAELMFKMPPLGVHSTRGEDNSPTVTEEQVKAYMVRAKALAKQHVGVEPYNTNFLDKCLTLFTKHQYDADVALKHVKKLDKRKDLKEPELTKEEEKKWNEGVAKYGSEIRSVRLHTSKTMSYGDAVRYYYMWKKTSKGREIWGAYSNRKGRSKKVEPDAQSRLVDDIADNQDDSAFDNDKAIQRKRNFQCKFCTIRHSRQWRRAPGVTPGQMIPPDGRSKDKTGFVVALCLRCANLWRKYAVKWENVDEIAKKVAQGGGKAWKRRIDEELLREVYAAQTEPSSMNGTPEYADLPTATAQPVVEPPKKKQKTTATMNGDSGTSTPANEPVSKKKEKEKPAPVPKAPTPPPVPAPPRLRALPCAVCQSAEGSRLECSACRLNVHKSCYGIEEVRQANKWYCDTCKNDKKESASYTYECVLCPQRDTELEFYEQPKVSHKKKTDRDREKERMEKELVDQAKDEYRLRQLEKGRPLVPREPLKRTADNNWVHAYCALWHPEIKFSNAARLDVVEGIGAPSLRYDATCKLCKTTNGACTACLHCHATFHVGCAHSGGYIFGFDMTPVKASRRDAVPTVTINGETGTLVAAIWCKDHAPKTVVHPMNEEVEGTDMIALQLFAREFKQADLTLTGTARKANLVDQSTRIVPQPLPTQINRRASAVTAPTPTSARGRQSNVGLPSKEESSEPTMPKSERKCVRCTIDASPRWWRDDETLPAQNASRGVDGPLGVNGSEPNGHVEKKPAVENGVIANGSTDHRMTDAPPITSATPQSQLRLDTDMAVVQSTAYLCQKCHWKKQNGAVDEEERPRSVSVLPEPQHLVLRSPPVQPYAPPPPPPAMAGSWGVPSGPPSLPPNQPPPLPTWHSSAPPSGPPQHPQHPQHHLLNGNGYPPPPPLQAPPVGHPVQYHAPYPQPNGYPPYSGPPMHPQMPPAVLRASYPPPPVSGPPQPLHLSNGGLLVNGMQSPRSMPYSPTHPHMHHSSRSTESPYTAPPPVGSQYPPLHHGSPAPGRPTTPRDVVMRDVPSVTSAPTERANTGASASPSLRNLLH</sequence>
<dbReference type="SMART" id="SM00439">
    <property type="entry name" value="BAH"/>
    <property type="match status" value="1"/>
</dbReference>
<dbReference type="PANTHER" id="PTHR47672:SF1">
    <property type="entry name" value="E3 UBIQUITIN-PROTEIN LIGASE SNT2"/>
    <property type="match status" value="1"/>
</dbReference>
<feature type="region of interest" description="Disordered" evidence="6">
    <location>
        <begin position="529"/>
        <end position="569"/>
    </location>
</feature>
<feature type="compositionally biased region" description="Low complexity" evidence="6">
    <location>
        <begin position="1353"/>
        <end position="1365"/>
    </location>
</feature>
<feature type="region of interest" description="Disordered" evidence="6">
    <location>
        <begin position="975"/>
        <end position="1052"/>
    </location>
</feature>
<evidence type="ECO:0000259" key="8">
    <source>
        <dbReference type="PROSITE" id="PS51038"/>
    </source>
</evidence>
<dbReference type="CDD" id="cd15571">
    <property type="entry name" value="ePHD"/>
    <property type="match status" value="1"/>
</dbReference>
<feature type="domain" description="BAH" evidence="8">
    <location>
        <begin position="314"/>
        <end position="432"/>
    </location>
</feature>
<keyword evidence="2 5" id="KW-0863">Zinc-finger</keyword>
<dbReference type="Gene3D" id="1.10.10.60">
    <property type="entry name" value="Homeodomain-like"/>
    <property type="match status" value="1"/>
</dbReference>
<dbReference type="InterPro" id="IPR001025">
    <property type="entry name" value="BAH_dom"/>
</dbReference>
<keyword evidence="11" id="KW-1185">Reference proteome</keyword>
<dbReference type="RefSeq" id="XP_040783018.1">
    <property type="nucleotide sequence ID" value="XM_040931406.1"/>
</dbReference>
<evidence type="ECO:0000256" key="3">
    <source>
        <dbReference type="ARBA" id="ARBA00022833"/>
    </source>
</evidence>
<dbReference type="InterPro" id="IPR000949">
    <property type="entry name" value="ELM2_dom"/>
</dbReference>
<feature type="compositionally biased region" description="Pro residues" evidence="6">
    <location>
        <begin position="1631"/>
        <end position="1642"/>
    </location>
</feature>
<dbReference type="InterPro" id="IPR043151">
    <property type="entry name" value="BAH_sf"/>
</dbReference>
<evidence type="ECO:0008006" key="12">
    <source>
        <dbReference type="Google" id="ProtNLM"/>
    </source>
</evidence>
<feature type="region of interest" description="Disordered" evidence="6">
    <location>
        <begin position="1353"/>
        <end position="1391"/>
    </location>
</feature>
<dbReference type="CDD" id="cd15497">
    <property type="entry name" value="PHD1_Snt2p_like"/>
    <property type="match status" value="1"/>
</dbReference>
<keyword evidence="4" id="KW-0539">Nucleus</keyword>
<accession>A0A9P4L3J3</accession>
<evidence type="ECO:0000256" key="2">
    <source>
        <dbReference type="ARBA" id="ARBA00022771"/>
    </source>
</evidence>
<feature type="compositionally biased region" description="Pro residues" evidence="6">
    <location>
        <begin position="1604"/>
        <end position="1623"/>
    </location>
</feature>
<dbReference type="PROSITE" id="PS51156">
    <property type="entry name" value="ELM2"/>
    <property type="match status" value="1"/>
</dbReference>
<dbReference type="SMART" id="SM00249">
    <property type="entry name" value="PHD"/>
    <property type="match status" value="3"/>
</dbReference>
<feature type="compositionally biased region" description="Polar residues" evidence="6">
    <location>
        <begin position="152"/>
        <end position="164"/>
    </location>
</feature>
<feature type="compositionally biased region" description="Low complexity" evidence="6">
    <location>
        <begin position="254"/>
        <end position="263"/>
    </location>
</feature>
<evidence type="ECO:0000256" key="4">
    <source>
        <dbReference type="ARBA" id="ARBA00023242"/>
    </source>
</evidence>